<dbReference type="InterPro" id="IPR036615">
    <property type="entry name" value="Mur_ligase_C_dom_sf"/>
</dbReference>
<feature type="compositionally biased region" description="Polar residues" evidence="14">
    <location>
        <begin position="796"/>
        <end position="814"/>
    </location>
</feature>
<feature type="compositionally biased region" description="Polar residues" evidence="14">
    <location>
        <begin position="752"/>
        <end position="776"/>
    </location>
</feature>
<dbReference type="EC" id="6.3.2.17" evidence="3"/>
<dbReference type="PROSITE" id="PS01011">
    <property type="entry name" value="FOLYLPOLYGLU_SYNT_1"/>
    <property type="match status" value="1"/>
</dbReference>
<evidence type="ECO:0000256" key="8">
    <source>
        <dbReference type="ARBA" id="ARBA00022840"/>
    </source>
</evidence>
<evidence type="ECO:0000256" key="7">
    <source>
        <dbReference type="ARBA" id="ARBA00022741"/>
    </source>
</evidence>
<keyword evidence="6" id="KW-0479">Metal-binding</keyword>
<evidence type="ECO:0000313" key="15">
    <source>
        <dbReference type="EMBL" id="KAF4637066.1"/>
    </source>
</evidence>
<dbReference type="Gene3D" id="3.90.190.20">
    <property type="entry name" value="Mur ligase, C-terminal domain"/>
    <property type="match status" value="1"/>
</dbReference>
<keyword evidence="4" id="KW-0554">One-carbon metabolism</keyword>
<evidence type="ECO:0000256" key="4">
    <source>
        <dbReference type="ARBA" id="ARBA00022563"/>
    </source>
</evidence>
<evidence type="ECO:0000256" key="6">
    <source>
        <dbReference type="ARBA" id="ARBA00022723"/>
    </source>
</evidence>
<dbReference type="UniPathway" id="UPA00850"/>
<protein>
    <recommendedName>
        <fullName evidence="3">tetrahydrofolate synthase</fullName>
        <ecNumber evidence="3">6.3.2.17</ecNumber>
    </recommendedName>
    <alternativeName>
        <fullName evidence="12">Folylpoly-gamma-glutamate synthetase</fullName>
    </alternativeName>
    <alternativeName>
        <fullName evidence="11">Tetrahydrofolylpolyglutamate synthase</fullName>
    </alternativeName>
</protein>
<dbReference type="GO" id="GO:0006730">
    <property type="term" value="P:one-carbon metabolic process"/>
    <property type="evidence" value="ECO:0007669"/>
    <property type="project" value="UniProtKB-KW"/>
</dbReference>
<dbReference type="GO" id="GO:0004326">
    <property type="term" value="F:tetrahydrofolylpolyglutamate synthase activity"/>
    <property type="evidence" value="ECO:0007669"/>
    <property type="project" value="UniProtKB-EC"/>
</dbReference>
<feature type="region of interest" description="Disordered" evidence="14">
    <location>
        <begin position="747"/>
        <end position="814"/>
    </location>
</feature>
<dbReference type="Gene3D" id="3.40.1190.10">
    <property type="entry name" value="Mur-like, catalytic domain"/>
    <property type="match status" value="1"/>
</dbReference>
<organism evidence="15 16">
    <name type="scientific">Cudoniella acicularis</name>
    <dbReference type="NCBI Taxonomy" id="354080"/>
    <lineage>
        <taxon>Eukaryota</taxon>
        <taxon>Fungi</taxon>
        <taxon>Dikarya</taxon>
        <taxon>Ascomycota</taxon>
        <taxon>Pezizomycotina</taxon>
        <taxon>Leotiomycetes</taxon>
        <taxon>Helotiales</taxon>
        <taxon>Tricladiaceae</taxon>
        <taxon>Cudoniella</taxon>
    </lineage>
</organism>
<dbReference type="SUPFAM" id="SSF53623">
    <property type="entry name" value="MurD-like peptide ligases, catalytic domain"/>
    <property type="match status" value="1"/>
</dbReference>
<keyword evidence="7" id="KW-0547">Nucleotide-binding</keyword>
<dbReference type="PANTHER" id="PTHR11136">
    <property type="entry name" value="FOLYLPOLYGLUTAMATE SYNTHASE-RELATED"/>
    <property type="match status" value="1"/>
</dbReference>
<evidence type="ECO:0000256" key="9">
    <source>
        <dbReference type="ARBA" id="ARBA00022842"/>
    </source>
</evidence>
<dbReference type="OrthoDB" id="5212574at2759"/>
<evidence type="ECO:0000256" key="2">
    <source>
        <dbReference type="ARBA" id="ARBA00008276"/>
    </source>
</evidence>
<comment type="similarity">
    <text evidence="2">Belongs to the folylpolyglutamate synthase family.</text>
</comment>
<dbReference type="GO" id="GO:0005739">
    <property type="term" value="C:mitochondrion"/>
    <property type="evidence" value="ECO:0007669"/>
    <property type="project" value="TreeGrafter"/>
</dbReference>
<dbReference type="PANTHER" id="PTHR11136:SF5">
    <property type="entry name" value="FOLYLPOLYGLUTAMATE SYNTHASE, MITOCHONDRIAL"/>
    <property type="match status" value="1"/>
</dbReference>
<evidence type="ECO:0000256" key="10">
    <source>
        <dbReference type="ARBA" id="ARBA00023242"/>
    </source>
</evidence>
<dbReference type="EMBL" id="JAAMPI010000037">
    <property type="protein sequence ID" value="KAF4637066.1"/>
    <property type="molecule type" value="Genomic_DNA"/>
</dbReference>
<evidence type="ECO:0000256" key="5">
    <source>
        <dbReference type="ARBA" id="ARBA00022598"/>
    </source>
</evidence>
<keyword evidence="9" id="KW-0460">Magnesium</keyword>
<proteinExistence type="inferred from homology"/>
<accession>A0A8H4RX52</accession>
<dbReference type="InterPro" id="IPR001138">
    <property type="entry name" value="Zn2Cys6_DnaBD"/>
</dbReference>
<keyword evidence="5" id="KW-0436">Ligase</keyword>
<dbReference type="InterPro" id="IPR018109">
    <property type="entry name" value="Folylpolyglutamate_synth_CS"/>
</dbReference>
<evidence type="ECO:0000256" key="1">
    <source>
        <dbReference type="ARBA" id="ARBA00005150"/>
    </source>
</evidence>
<evidence type="ECO:0000256" key="14">
    <source>
        <dbReference type="SAM" id="MobiDB-lite"/>
    </source>
</evidence>
<comment type="pathway">
    <text evidence="1">Cofactor biosynthesis; tetrahydrofolylpolyglutamate biosynthesis.</text>
</comment>
<keyword evidence="8" id="KW-0067">ATP-binding</keyword>
<dbReference type="CDD" id="cd00067">
    <property type="entry name" value="GAL4"/>
    <property type="match status" value="1"/>
</dbReference>
<dbReference type="InterPro" id="IPR001645">
    <property type="entry name" value="Folylpolyglutamate_synth"/>
</dbReference>
<dbReference type="GO" id="GO:0008270">
    <property type="term" value="F:zinc ion binding"/>
    <property type="evidence" value="ECO:0007669"/>
    <property type="project" value="InterPro"/>
</dbReference>
<dbReference type="Proteomes" id="UP000566819">
    <property type="component" value="Unassembled WGS sequence"/>
</dbReference>
<name>A0A8H4RX52_9HELO</name>
<dbReference type="GO" id="GO:0000981">
    <property type="term" value="F:DNA-binding transcription factor activity, RNA polymerase II-specific"/>
    <property type="evidence" value="ECO:0007669"/>
    <property type="project" value="InterPro"/>
</dbReference>
<comment type="caution">
    <text evidence="15">The sequence shown here is derived from an EMBL/GenBank/DDBJ whole genome shotgun (WGS) entry which is preliminary data.</text>
</comment>
<evidence type="ECO:0000313" key="16">
    <source>
        <dbReference type="Proteomes" id="UP000566819"/>
    </source>
</evidence>
<sequence length="1933" mass="218090">MHSSENVQINWTEEKSYQASNSSVEIDSAEIEYLPFNFQYAYFGEQYTWSQSQSPNVFSSSTCPENLEMDISSGFPINEQEISWSQSQSPNAFSSSTCPEYPEMDISSKPVVKKQETLSQAVEVLPHVVEDIAFRNDSVRPAAIDTHPTPLHIRSKQRPKRKTGELYHCPWEDECEFSHPPVTWRNTYSKYLDEHLSCSDLTVGKSGFESNVKASLILRWKDIWGDGRVLSHKRAEYKKAALLATEIIHKQMTSKGNRHQCPLKEWTNCTQQPSKQYIRYHVATHLTPYLCEVDQCKRSYAKAGFPSLLALQRHTENVHPQSEVKENAQRRRKTPQPCTGCRKYKLKCDGVEPSCGKKNVFGFKDFGNGKRTLSRPPANVGGEATNKGFSLKIDSGCSRGRAHSQLFATAIADHLSRTLPHGHHAMRIFLESPQIPNKSLTLRQAFAADPEATHDALNSALSDATSSPQERQLFNITNIEALLDILIPLQIEARFFRNLHKLPRLKLNKNTKLPLVACKQGIYTKGIEGLFMAYGELRAVVALFIAYQYTPEVVKAVVGATDAQRVSVVKNVRHCRFSDSMEKWREEFQAERHPPLGIQEHKLHRLETSRPVIHFVNPAKNVQSAPVAPKFIEYVRSGDTLNATGDTWDKFRTEIILYLEGEIAKTERQLGKASYDFLVAVYQYILDLEKRLNREKKLASNRAYKEMRKRPLSQISQGVELELKSQSSFTELQQPAHDFDEHISADHGMRLPSSTASPSGLDPTQQLREPSRSTDTLETEQRPHSMTHTDWDHCQTPLSESNGESNEHPTSLSTTPFTTVASDNLRYTPSFPVNNNLPSPLPLFDRPTANHTLASLLNTRNYMLSQRTLPAPAGRTLPYTQHQHLTYEWDERRPPAALRLDAHISADRTMTIPSPTPPAIVSLEPSTAFQKLDKHSRDLATLLVFLGEADVPKRIFLRAAQPKGFFSSAGDIEFAPALDLNPLFAHTQNLDSTLERLESLALIRYYKSLYDSPIKVQPKLRSLIGDATGDMKSKALLLVFHSFPINQDAETDSKFLFGEWGRSLLPHVQHVLRYFDTPGFFHRFSLQQREQIILGCLSSSKFGGLDWKWRVLATAEKLIETDQAHAPLSMKLRFRKMVLHRLYHYYEPDIFPTQTNLYALGEMSVFRAQLMIYKDELSQAWYELGNWNPLNHERTGEHCMLQKKICLQIKICRFAGDFPKAKSLLQKLKRDGLRKSTVPYYFTDFITVYCESGEFQEAISAIPAGDYLEGGWLSRRPSHAAAGTNLMKGLWILKRNDRFDDALSFLRKAKGIYEDLNKIYLGIANPTLVTSIRHFSVSAGLAMIAHVEGRFANTVTGNEALSYWKIALDLGQRSGKKLGGTPFPEMIIPYSMCDITSRLGLYAETTKFMNTAKSLYQVTGRQFQYLAMNRATSATKTASLRIFDIWPSESNVRMFTPYYHLPPSSYTSARTIVVRATAPSQRRLFAGKPRGGGALGRWVATEDAEYEVAHAQIPKVIHVAGTKGKGTTCYYCNRILVEHQRIAGNPRKIGCLTSPHQVDVRERILINNEKISKHLFSYYVRELDSKIGSLSSRLDLETPRTPKYPGFLSLLAIYIFILEKVDVAILETGLGGETDSTNVFPRPIATGITSIGLDHVDILGHTVEEIAWHKAGIFKRGSLAATVPQDEAVLQVLRKRAEERNVAGELQVITDGKVLEYGVKVDPDMRYQRYNAALAIFLAEAYLKSADPQFSMTGNIARSLQDVELLGKSQVLEDRENTWFVSSGHNQISLKETISWFKQSIQQSRYAVPRVLIFNSPRDPYPLLNVIHEGLRADSPIELQGVIFCTDQLGETGEEKPDLIDLRTSRKIISSLNKQKDNFRIWKELGGSGEIAVVHTAGDAIRLVKANYKGAEILVTGSGYLSGNILHILQSAT</sequence>
<dbReference type="InterPro" id="IPR036565">
    <property type="entry name" value="Mur-like_cat_sf"/>
</dbReference>
<keyword evidence="16" id="KW-1185">Reference proteome</keyword>
<dbReference type="NCBIfam" id="TIGR01499">
    <property type="entry name" value="folC"/>
    <property type="match status" value="1"/>
</dbReference>
<reference evidence="15 16" key="1">
    <citation type="submission" date="2020-03" db="EMBL/GenBank/DDBJ databases">
        <title>Draft Genome Sequence of Cudoniella acicularis.</title>
        <authorList>
            <person name="Buettner E."/>
            <person name="Kellner H."/>
        </authorList>
    </citation>
    <scope>NUCLEOTIDE SEQUENCE [LARGE SCALE GENOMIC DNA]</scope>
    <source>
        <strain evidence="15 16">DSM 108380</strain>
    </source>
</reference>
<dbReference type="GO" id="GO:0005829">
    <property type="term" value="C:cytosol"/>
    <property type="evidence" value="ECO:0007669"/>
    <property type="project" value="TreeGrafter"/>
</dbReference>
<evidence type="ECO:0000256" key="12">
    <source>
        <dbReference type="ARBA" id="ARBA00030876"/>
    </source>
</evidence>
<keyword evidence="10" id="KW-0539">Nucleus</keyword>
<dbReference type="GO" id="GO:0005524">
    <property type="term" value="F:ATP binding"/>
    <property type="evidence" value="ECO:0007669"/>
    <property type="project" value="UniProtKB-KW"/>
</dbReference>
<gene>
    <name evidence="15" type="ORF">G7Y89_g1009</name>
</gene>
<evidence type="ECO:0000256" key="13">
    <source>
        <dbReference type="ARBA" id="ARBA00047493"/>
    </source>
</evidence>
<comment type="catalytic activity">
    <reaction evidence="13">
        <text>(6S)-5,6,7,8-tetrahydrofolyl-(gamma-L-Glu)(n) + L-glutamate + ATP = (6S)-5,6,7,8-tetrahydrofolyl-(gamma-L-Glu)(n+1) + ADP + phosphate + H(+)</text>
        <dbReference type="Rhea" id="RHEA:10580"/>
        <dbReference type="Rhea" id="RHEA-COMP:14738"/>
        <dbReference type="Rhea" id="RHEA-COMP:14740"/>
        <dbReference type="ChEBI" id="CHEBI:15378"/>
        <dbReference type="ChEBI" id="CHEBI:29985"/>
        <dbReference type="ChEBI" id="CHEBI:30616"/>
        <dbReference type="ChEBI" id="CHEBI:43474"/>
        <dbReference type="ChEBI" id="CHEBI:141005"/>
        <dbReference type="ChEBI" id="CHEBI:456216"/>
        <dbReference type="EC" id="6.3.2.17"/>
    </reaction>
</comment>
<evidence type="ECO:0000256" key="11">
    <source>
        <dbReference type="ARBA" id="ARBA00030592"/>
    </source>
</evidence>
<evidence type="ECO:0000256" key="3">
    <source>
        <dbReference type="ARBA" id="ARBA00013025"/>
    </source>
</evidence>
<feature type="compositionally biased region" description="Basic and acidic residues" evidence="14">
    <location>
        <begin position="779"/>
        <end position="793"/>
    </location>
</feature>